<keyword evidence="12" id="KW-1133">Transmembrane helix</keyword>
<feature type="domain" description="SANT" evidence="14">
    <location>
        <begin position="294"/>
        <end position="347"/>
    </location>
</feature>
<sequence length="1398" mass="154177">AEAALSPAALDLNAEREKIRREIEELERSLGPGGAGVEVAVSDSSLSSGTGTAGRGLAPLQPPPEMEGEDDSSDDDIESSLPQDPETCLQMNHVYQEVIQEKIEEVELLIAQNKEQQKEIMCELGGPKIAKGGDGRNLPANIFLGHFMKPYFKDKTTGIGPPSNEDAKEKAAQGIKSFEQLLSTKWKSREKTLLQKSVVSDRLQRLLQPKLLKMSYWNQKLEKVKTEMEKQILEKQIKEVEQEIEAINRLPESDLLGNRFDEHDWDKISNIHFDGQRSSEELRKFWQNWEHPSINKKEWTEEEIERLKKIAAKHGYLDWQTIAEELGTNRTPFQCLQKYQIYNKDLKRKEWTKGEDQMLLELVQEMRVGSHIPYKKIAYYMEGRDSAQLIYRWTKSVDPSLKKGPWTPEEDAMLLAAVKKYGERDWYKIRTEVPGRSDAQCRDRYLKALHCDVKKGKWSLEEEEQLIELVQKHGLGHWSKIASELPHRTGSQCLSKWKLMIGSKKKRSRPTKRRHVQESSSSSESSSEDIELDLADSSEEETTSKEECVFPSIDLWIPTRTNTQESNKGRYQTPSLFSPASVDAKTSSSEVPSAMCDGDKDRVGNKSSELNTLLRGIARPHSTDIIVKNPASRCGKQVLRVTLENVRRVLRNNTCFQRKLVSASSILKPSATVLTKIPGVSTSVGQKLQGLQNITEKTYRQERERLRRMNLDRKLLMAVTPWVGNVLLPCTLQTGKMAFHQTKADSIQEKIKSVSLMSTPLFTLFIQLFQIDTNGCMKIIRERRLRQSELLRANARRPQQEWLLKILFNIYLFIILFYFLSSIGNSSQSCTQRNSRRGIPRNAVRRPVALKARETSAAVSESGAPAMQGALPAQVQRQKPKTVSELLREKRLRESRAKKAMQRTVFVAPQMLVSGPLIIQHPPQQVIPSAQTGSKLAAVGCTNSQVQCAPAPLPAFTAVAGSTSTAIVLENHSSSVPETGESPGSSQGTELQSNKELKEQALESSPSGMNKLSLSTPVTCELNSNGPQQRPVNLLPALVTPQTGSHLIPNSILPLTWIVTPQALLPTAVQTVVGVPQGLPAAAVRSQCQTTVTSNGNVSGLGVPPVLAGGNTPHPSSAETKAPSAQLAEGVPLGRTANHSTTLLPVTSASPGCTTSSVSSATPACSDGFSKASDSSAAPTALPPDAPTLHAVLLPQTQLPASTQVSDSQCVNSDCFAAQGLKNRPIASKPPTTQPADSPPQPTASSAEKNLLDFSLISLEDEGLVKEWLNGKQGVQVPSLQTRLPYLPPFLCNLKTLSKLLLQKAALEEQAACLLPSDASQDEGTGVDLHAIGELVQQKLGDNPAYLLLKARFLAAFTLPAVLATLPPPKVTTTLSASRKQYEESDEEEWQSEKEVSE</sequence>
<keyword evidence="3" id="KW-0805">Transcription regulation</keyword>
<dbReference type="PANTHER" id="PTHR46621:SF1">
    <property type="entry name" value="SNRNA-ACTIVATING PROTEIN COMPLEX SUBUNIT 4"/>
    <property type="match status" value="1"/>
</dbReference>
<name>A0A8J4NMJ6_EUDMI</name>
<evidence type="ECO:0000259" key="14">
    <source>
        <dbReference type="PROSITE" id="PS51293"/>
    </source>
</evidence>
<dbReference type="InterPro" id="IPR001005">
    <property type="entry name" value="SANT/Myb"/>
</dbReference>
<feature type="region of interest" description="Disordered" evidence="11">
    <location>
        <begin position="1375"/>
        <end position="1398"/>
    </location>
</feature>
<dbReference type="Gene3D" id="1.10.10.60">
    <property type="entry name" value="Homeodomain-like"/>
    <property type="match status" value="4"/>
</dbReference>
<evidence type="ECO:0000256" key="5">
    <source>
        <dbReference type="ARBA" id="ARBA00023163"/>
    </source>
</evidence>
<keyword evidence="5" id="KW-0804">Transcription</keyword>
<keyword evidence="6" id="KW-0539">Nucleus</keyword>
<evidence type="ECO:0000256" key="12">
    <source>
        <dbReference type="SAM" id="Phobius"/>
    </source>
</evidence>
<dbReference type="GO" id="GO:0000978">
    <property type="term" value="F:RNA polymerase II cis-regulatory region sequence-specific DNA binding"/>
    <property type="evidence" value="ECO:0007669"/>
    <property type="project" value="TreeGrafter"/>
</dbReference>
<dbReference type="FunFam" id="1.10.10.60:FF:000321">
    <property type="entry name" value="Small nuclear RNA-activating complex, polypeptide 4"/>
    <property type="match status" value="1"/>
</dbReference>
<comment type="caution">
    <text evidence="16">The sequence shown here is derived from an EMBL/GenBank/DDBJ whole genome shotgun (WGS) entry which is preliminary data.</text>
</comment>
<feature type="compositionally biased region" description="Acidic residues" evidence="11">
    <location>
        <begin position="66"/>
        <end position="78"/>
    </location>
</feature>
<gene>
    <name evidence="16" type="primary">SNAPC4</name>
    <name evidence="16" type="ORF">FQV19_0008417</name>
</gene>
<feature type="domain" description="SANT" evidence="14">
    <location>
        <begin position="453"/>
        <end position="502"/>
    </location>
</feature>
<feature type="non-terminal residue" evidence="16">
    <location>
        <position position="1398"/>
    </location>
</feature>
<dbReference type="PROSITE" id="PS51294">
    <property type="entry name" value="HTH_MYB"/>
    <property type="match status" value="3"/>
</dbReference>
<dbReference type="FunFam" id="1.10.10.60:FF:000016">
    <property type="entry name" value="Transcriptional activator Myb isoform A"/>
    <property type="match status" value="1"/>
</dbReference>
<evidence type="ECO:0000313" key="16">
    <source>
        <dbReference type="EMBL" id="KAF1549281.1"/>
    </source>
</evidence>
<dbReference type="GO" id="GO:0042795">
    <property type="term" value="P:snRNA transcription by RNA polymerase II"/>
    <property type="evidence" value="ECO:0007669"/>
    <property type="project" value="TreeGrafter"/>
</dbReference>
<feature type="domain" description="HTH myb-type" evidence="15">
    <location>
        <begin position="454"/>
        <end position="505"/>
    </location>
</feature>
<feature type="region of interest" description="Disordered" evidence="11">
    <location>
        <begin position="25"/>
        <end position="84"/>
    </location>
</feature>
<keyword evidence="12" id="KW-0472">Membrane</keyword>
<dbReference type="PROSITE" id="PS51293">
    <property type="entry name" value="SANT"/>
    <property type="match status" value="2"/>
</dbReference>
<dbReference type="EMBL" id="VULC01004583">
    <property type="protein sequence ID" value="KAF1549281.1"/>
    <property type="molecule type" value="Genomic_DNA"/>
</dbReference>
<evidence type="ECO:0000256" key="1">
    <source>
        <dbReference type="ARBA" id="ARBA00022553"/>
    </source>
</evidence>
<evidence type="ECO:0000256" key="8">
    <source>
        <dbReference type="ARBA" id="ARBA00071222"/>
    </source>
</evidence>
<dbReference type="PROSITE" id="PS50090">
    <property type="entry name" value="MYB_LIKE"/>
    <property type="match status" value="4"/>
</dbReference>
<keyword evidence="12" id="KW-0812">Transmembrane</keyword>
<dbReference type="InterPro" id="IPR017930">
    <property type="entry name" value="Myb_dom"/>
</dbReference>
<protein>
    <recommendedName>
        <fullName evidence="8">snRNA-activating protein complex subunit 4</fullName>
    </recommendedName>
    <alternativeName>
        <fullName evidence="9">snRNA-activating protein complex 190 kDa subunit</fullName>
    </alternativeName>
</protein>
<dbReference type="SMART" id="SM00717">
    <property type="entry name" value="SANT"/>
    <property type="match status" value="5"/>
</dbReference>
<evidence type="ECO:0000256" key="4">
    <source>
        <dbReference type="ARBA" id="ARBA00023125"/>
    </source>
</evidence>
<reference evidence="16" key="1">
    <citation type="journal article" date="2019" name="Gigascience">
        <title>High-coverage genomes to elucidate the evolution of penguins.</title>
        <authorList>
            <person name="Pan H."/>
            <person name="Cole T.L."/>
            <person name="Bi X."/>
            <person name="Fang M."/>
            <person name="Zhou C."/>
            <person name="Yang Z."/>
            <person name="Ksepka D.T."/>
            <person name="Hart T."/>
            <person name="Bouzat J.L."/>
            <person name="Argilla L.S."/>
            <person name="Bertelsen M.F."/>
            <person name="Boersma P.D."/>
            <person name="Bost C.A."/>
            <person name="Cherel Y."/>
            <person name="Dann P."/>
            <person name="Fiddaman S.R."/>
            <person name="Howard P."/>
            <person name="Labuschagne K."/>
            <person name="Mattern T."/>
            <person name="Miller G."/>
            <person name="Parker P."/>
            <person name="Phillips R.A."/>
            <person name="Quillfeldt P."/>
            <person name="Ryan P.G."/>
            <person name="Taylor H."/>
            <person name="Thompson D.R."/>
            <person name="Young M.J."/>
            <person name="Ellegaard M.R."/>
            <person name="Gilbert M.T.P."/>
            <person name="Sinding M.S."/>
            <person name="Pacheco G."/>
            <person name="Shepherd L.D."/>
            <person name="Tennyson A.J.D."/>
            <person name="Grosser S."/>
            <person name="Kay E."/>
            <person name="Nupen L.J."/>
            <person name="Ellenberg U."/>
            <person name="Houston D.M."/>
            <person name="Reeve A.H."/>
            <person name="Johnson K."/>
            <person name="Masello J.F."/>
            <person name="Stracke T."/>
            <person name="McKinlay B."/>
            <person name="Borboroglu P.G."/>
            <person name="Zhang D.X."/>
            <person name="Zhang G."/>
        </authorList>
    </citation>
    <scope>NUCLEOTIDE SEQUENCE</scope>
    <source>
        <strain evidence="16">Gonzo</strain>
    </source>
</reference>
<feature type="domain" description="Myb-like" evidence="13">
    <location>
        <begin position="450"/>
        <end position="501"/>
    </location>
</feature>
<feature type="domain" description="HTH myb-type" evidence="15">
    <location>
        <begin position="398"/>
        <end position="453"/>
    </location>
</feature>
<feature type="compositionally biased region" description="Polar residues" evidence="11">
    <location>
        <begin position="1002"/>
        <end position="1012"/>
    </location>
</feature>
<keyword evidence="4" id="KW-0238">DNA-binding</keyword>
<evidence type="ECO:0000256" key="9">
    <source>
        <dbReference type="ARBA" id="ARBA00079701"/>
    </source>
</evidence>
<dbReference type="GO" id="GO:0042796">
    <property type="term" value="P:snRNA transcription by RNA polymerase III"/>
    <property type="evidence" value="ECO:0007669"/>
    <property type="project" value="TreeGrafter"/>
</dbReference>
<evidence type="ECO:0000259" key="13">
    <source>
        <dbReference type="PROSITE" id="PS50090"/>
    </source>
</evidence>
<evidence type="ECO:0000256" key="10">
    <source>
        <dbReference type="SAM" id="Coils"/>
    </source>
</evidence>
<feature type="compositionally biased region" description="Basic residues" evidence="11">
    <location>
        <begin position="504"/>
        <end position="515"/>
    </location>
</feature>
<keyword evidence="17" id="KW-1185">Reference proteome</keyword>
<evidence type="ECO:0000256" key="2">
    <source>
        <dbReference type="ARBA" id="ARBA00022737"/>
    </source>
</evidence>
<dbReference type="InterPro" id="IPR017884">
    <property type="entry name" value="SANT_dom"/>
</dbReference>
<evidence type="ECO:0000259" key="15">
    <source>
        <dbReference type="PROSITE" id="PS51294"/>
    </source>
</evidence>
<keyword evidence="10" id="KW-0175">Coiled coil</keyword>
<dbReference type="FunFam" id="1.10.10.60:FF:000314">
    <property type="entry name" value="Small nuclear RNA-activating complex, polypeptide 4"/>
    <property type="match status" value="1"/>
</dbReference>
<dbReference type="GO" id="GO:0001006">
    <property type="term" value="F:RNA polymerase III type 3 promoter sequence-specific DNA binding"/>
    <property type="evidence" value="ECO:0007669"/>
    <property type="project" value="TreeGrafter"/>
</dbReference>
<keyword evidence="2" id="KW-0677">Repeat</keyword>
<dbReference type="Pfam" id="PF13921">
    <property type="entry name" value="Myb_DNA-bind_6"/>
    <property type="match status" value="1"/>
</dbReference>
<evidence type="ECO:0000256" key="3">
    <source>
        <dbReference type="ARBA" id="ARBA00023015"/>
    </source>
</evidence>
<evidence type="ECO:0000313" key="17">
    <source>
        <dbReference type="Proteomes" id="UP000782854"/>
    </source>
</evidence>
<evidence type="ECO:0000256" key="11">
    <source>
        <dbReference type="SAM" id="MobiDB-lite"/>
    </source>
</evidence>
<feature type="domain" description="Myb-like" evidence="13">
    <location>
        <begin position="345"/>
        <end position="397"/>
    </location>
</feature>
<dbReference type="Pfam" id="PF00249">
    <property type="entry name" value="Myb_DNA-binding"/>
    <property type="match status" value="2"/>
</dbReference>
<feature type="region of interest" description="Disordered" evidence="11">
    <location>
        <begin position="1164"/>
        <end position="1184"/>
    </location>
</feature>
<feature type="domain" description="Myb-like" evidence="13">
    <location>
        <begin position="291"/>
        <end position="343"/>
    </location>
</feature>
<feature type="region of interest" description="Disordered" evidence="11">
    <location>
        <begin position="564"/>
        <end position="583"/>
    </location>
</feature>
<dbReference type="CDD" id="cd00167">
    <property type="entry name" value="SANT"/>
    <property type="match status" value="3"/>
</dbReference>
<feature type="transmembrane region" description="Helical" evidence="12">
    <location>
        <begin position="802"/>
        <end position="820"/>
    </location>
</feature>
<feature type="region of interest" description="Disordered" evidence="11">
    <location>
        <begin position="1095"/>
        <end position="1126"/>
    </location>
</feature>
<evidence type="ECO:0000256" key="7">
    <source>
        <dbReference type="ARBA" id="ARBA00025193"/>
    </source>
</evidence>
<evidence type="ECO:0000256" key="6">
    <source>
        <dbReference type="ARBA" id="ARBA00023242"/>
    </source>
</evidence>
<dbReference type="InterPro" id="IPR009057">
    <property type="entry name" value="Homeodomain-like_sf"/>
</dbReference>
<dbReference type="InterPro" id="IPR051575">
    <property type="entry name" value="Myb-like_DNA-bd"/>
</dbReference>
<feature type="compositionally biased region" description="Polar residues" evidence="11">
    <location>
        <begin position="974"/>
        <end position="992"/>
    </location>
</feature>
<dbReference type="PANTHER" id="PTHR46621">
    <property type="entry name" value="SNRNA-ACTIVATING PROTEIN COMPLEX SUBUNIT 4"/>
    <property type="match status" value="1"/>
</dbReference>
<feature type="domain" description="Myb-like" evidence="13">
    <location>
        <begin position="398"/>
        <end position="449"/>
    </location>
</feature>
<feature type="region of interest" description="Disordered" evidence="11">
    <location>
        <begin position="504"/>
        <end position="546"/>
    </location>
</feature>
<dbReference type="Proteomes" id="UP000782854">
    <property type="component" value="Unassembled WGS sequence"/>
</dbReference>
<feature type="region of interest" description="Disordered" evidence="11">
    <location>
        <begin position="974"/>
        <end position="1012"/>
    </location>
</feature>
<dbReference type="GO" id="GO:0019185">
    <property type="term" value="C:snRNA-activating protein complex"/>
    <property type="evidence" value="ECO:0007669"/>
    <property type="project" value="TreeGrafter"/>
</dbReference>
<comment type="function">
    <text evidence="7">Part of the SNAPc complex required for the transcription of both RNA polymerase II and III small-nuclear RNA genes. Binds to the proximal sequence element (PSE), a non-TATA-box basal promoter element common to these 2 types of genes. Recruits TBP and BRF2 to the U6 snRNA TATA box.</text>
</comment>
<feature type="coiled-coil region" evidence="10">
    <location>
        <begin position="218"/>
        <end position="250"/>
    </location>
</feature>
<keyword evidence="1" id="KW-0597">Phosphoprotein</keyword>
<feature type="non-terminal residue" evidence="16">
    <location>
        <position position="1"/>
    </location>
</feature>
<accession>A0A8J4NMJ6</accession>
<feature type="region of interest" description="Disordered" evidence="11">
    <location>
        <begin position="1222"/>
        <end position="1246"/>
    </location>
</feature>
<organism evidence="16 17">
    <name type="scientific">Eudyptula minor</name>
    <name type="common">Little blue penguin</name>
    <name type="synonym">Aptenodytes minor</name>
    <dbReference type="NCBI Taxonomy" id="37083"/>
    <lineage>
        <taxon>Eukaryota</taxon>
        <taxon>Metazoa</taxon>
        <taxon>Chordata</taxon>
        <taxon>Craniata</taxon>
        <taxon>Vertebrata</taxon>
        <taxon>Euteleostomi</taxon>
        <taxon>Archelosauria</taxon>
        <taxon>Archosauria</taxon>
        <taxon>Dinosauria</taxon>
        <taxon>Saurischia</taxon>
        <taxon>Theropoda</taxon>
        <taxon>Coelurosauria</taxon>
        <taxon>Aves</taxon>
        <taxon>Neognathae</taxon>
        <taxon>Neoaves</taxon>
        <taxon>Aequornithes</taxon>
        <taxon>Sphenisciformes</taxon>
        <taxon>Spheniscidae</taxon>
        <taxon>Eudyptula</taxon>
    </lineage>
</organism>
<feature type="compositionally biased region" description="Acidic residues" evidence="11">
    <location>
        <begin position="526"/>
        <end position="541"/>
    </location>
</feature>
<proteinExistence type="predicted"/>
<feature type="domain" description="HTH myb-type" evidence="15">
    <location>
        <begin position="291"/>
        <end position="347"/>
    </location>
</feature>
<dbReference type="OrthoDB" id="2143914at2759"/>
<dbReference type="SUPFAM" id="SSF46689">
    <property type="entry name" value="Homeodomain-like"/>
    <property type="match status" value="3"/>
</dbReference>